<evidence type="ECO:0000313" key="4">
    <source>
        <dbReference type="EMBL" id="MEU8132873.1"/>
    </source>
</evidence>
<feature type="domain" description="Glycosyl hydrolase family 13 catalytic" evidence="3">
    <location>
        <begin position="38"/>
        <end position="422"/>
    </location>
</feature>
<protein>
    <submittedName>
        <fullName evidence="4">Glycoside hydrolase family 13 protein</fullName>
    </submittedName>
</protein>
<keyword evidence="5" id="KW-1185">Reference proteome</keyword>
<dbReference type="SMART" id="SM00642">
    <property type="entry name" value="Aamy"/>
    <property type="match status" value="1"/>
</dbReference>
<dbReference type="CDD" id="cd11332">
    <property type="entry name" value="AmyAc_OligoGlu_TS"/>
    <property type="match status" value="1"/>
</dbReference>
<evidence type="ECO:0000259" key="3">
    <source>
        <dbReference type="SMART" id="SM00642"/>
    </source>
</evidence>
<dbReference type="Pfam" id="PF00128">
    <property type="entry name" value="Alpha-amylase"/>
    <property type="match status" value="1"/>
</dbReference>
<dbReference type="EMBL" id="JBEZFP010000008">
    <property type="protein sequence ID" value="MEU8132873.1"/>
    <property type="molecule type" value="Genomic_DNA"/>
</dbReference>
<sequence length="554" mass="61326">MDVTGQQDDRHDHRRDGARTPRAPAREPAWWRDAVFYQVYPRSFADSDGDGVGDLPGIVERLPHLRDLGVDAVWLSPFYPSPMADAGYDVADPRGVDPVFGTLADFDRLVERAHGLGLRVVIDIVPNHTSHEHAWFRAALASPPGSCERSRYLFRDGRGPDGGEPPNDWTSQFGGPAWTRVREADGSPGQWYLHLYAPEQPDLNWRNLEVRSEYLSILRHWLDRGVDGFRIDVAHGLLKAVGLPDAGAIPQGWEGRMHHRLPYWDQPEVHDVYRGWRRVLDEYAGERIAVAEAWVPNPDRLAAYTRPDELHQAFNFPYLMAGWDAERIRRVVDASLDSAHKVGAPPTWVLANHDVPRAPTRLGGLDRALAALLFELALPGSVYLYQGEELGLEEVVDLPDELRQDPVFLRSGGALRGRDGCRVPLPWSDDGASLGFSPSGRSWLPQPAGWRALTAEAQAKDPASTLSMYRRALRLRREHPALGGDGVLTWLRSPEGTLAFERSPGFVCFANLTDAPVVVPPIGALLESSGPVDGAPDGSHVLPAHTTSWWSVGG</sequence>
<evidence type="ECO:0000256" key="2">
    <source>
        <dbReference type="SAM" id="MobiDB-lite"/>
    </source>
</evidence>
<proteinExistence type="inferred from homology"/>
<dbReference type="RefSeq" id="WP_358349408.1">
    <property type="nucleotide sequence ID" value="NZ_JBEZFP010000008.1"/>
</dbReference>
<dbReference type="InterPro" id="IPR045857">
    <property type="entry name" value="O16G_dom_2"/>
</dbReference>
<dbReference type="InterPro" id="IPR017853">
    <property type="entry name" value="GH"/>
</dbReference>
<organism evidence="4 5">
    <name type="scientific">Streptodolium elevatio</name>
    <dbReference type="NCBI Taxonomy" id="3157996"/>
    <lineage>
        <taxon>Bacteria</taxon>
        <taxon>Bacillati</taxon>
        <taxon>Actinomycetota</taxon>
        <taxon>Actinomycetes</taxon>
        <taxon>Kitasatosporales</taxon>
        <taxon>Streptomycetaceae</taxon>
        <taxon>Streptodolium</taxon>
    </lineage>
</organism>
<feature type="compositionally biased region" description="Basic and acidic residues" evidence="2">
    <location>
        <begin position="7"/>
        <end position="19"/>
    </location>
</feature>
<name>A0ABV3DAV3_9ACTN</name>
<dbReference type="GO" id="GO:0016787">
    <property type="term" value="F:hydrolase activity"/>
    <property type="evidence" value="ECO:0007669"/>
    <property type="project" value="UniProtKB-KW"/>
</dbReference>
<dbReference type="SUPFAM" id="SSF51445">
    <property type="entry name" value="(Trans)glycosidases"/>
    <property type="match status" value="1"/>
</dbReference>
<dbReference type="PANTHER" id="PTHR10357">
    <property type="entry name" value="ALPHA-AMYLASE FAMILY MEMBER"/>
    <property type="match status" value="1"/>
</dbReference>
<dbReference type="Proteomes" id="UP001551482">
    <property type="component" value="Unassembled WGS sequence"/>
</dbReference>
<comment type="similarity">
    <text evidence="1">Belongs to the glycosyl hydrolase 13 family.</text>
</comment>
<dbReference type="Gene3D" id="3.20.20.80">
    <property type="entry name" value="Glycosidases"/>
    <property type="match status" value="1"/>
</dbReference>
<evidence type="ECO:0000256" key="1">
    <source>
        <dbReference type="ARBA" id="ARBA00008061"/>
    </source>
</evidence>
<accession>A0ABV3DAV3</accession>
<reference evidence="4 5" key="1">
    <citation type="submission" date="2024-06" db="EMBL/GenBank/DDBJ databases">
        <title>The Natural Products Discovery Center: Release of the First 8490 Sequenced Strains for Exploring Actinobacteria Biosynthetic Diversity.</title>
        <authorList>
            <person name="Kalkreuter E."/>
            <person name="Kautsar S.A."/>
            <person name="Yang D."/>
            <person name="Bader C.D."/>
            <person name="Teijaro C.N."/>
            <person name="Fluegel L."/>
            <person name="Davis C.M."/>
            <person name="Simpson J.R."/>
            <person name="Lauterbach L."/>
            <person name="Steele A.D."/>
            <person name="Gui C."/>
            <person name="Meng S."/>
            <person name="Li G."/>
            <person name="Viehrig K."/>
            <person name="Ye F."/>
            <person name="Su P."/>
            <person name="Kiefer A.F."/>
            <person name="Nichols A."/>
            <person name="Cepeda A.J."/>
            <person name="Yan W."/>
            <person name="Fan B."/>
            <person name="Jiang Y."/>
            <person name="Adhikari A."/>
            <person name="Zheng C.-J."/>
            <person name="Schuster L."/>
            <person name="Cowan T.M."/>
            <person name="Smanski M.J."/>
            <person name="Chevrette M.G."/>
            <person name="De Carvalho L.P.S."/>
            <person name="Shen B."/>
        </authorList>
    </citation>
    <scope>NUCLEOTIDE SEQUENCE [LARGE SCALE GENOMIC DNA]</scope>
    <source>
        <strain evidence="4 5">NPDC048946</strain>
    </source>
</reference>
<dbReference type="InterPro" id="IPR006047">
    <property type="entry name" value="GH13_cat_dom"/>
</dbReference>
<comment type="caution">
    <text evidence="4">The sequence shown here is derived from an EMBL/GenBank/DDBJ whole genome shotgun (WGS) entry which is preliminary data.</text>
</comment>
<gene>
    <name evidence="4" type="ORF">AB0C36_05130</name>
</gene>
<keyword evidence="4" id="KW-0378">Hydrolase</keyword>
<evidence type="ECO:0000313" key="5">
    <source>
        <dbReference type="Proteomes" id="UP001551482"/>
    </source>
</evidence>
<dbReference type="Gene3D" id="3.90.400.10">
    <property type="entry name" value="Oligo-1,6-glucosidase, Domain 2"/>
    <property type="match status" value="1"/>
</dbReference>
<feature type="region of interest" description="Disordered" evidence="2">
    <location>
        <begin position="1"/>
        <end position="24"/>
    </location>
</feature>
<dbReference type="PANTHER" id="PTHR10357:SF179">
    <property type="entry name" value="NEUTRAL AND BASIC AMINO ACID TRANSPORT PROTEIN RBAT"/>
    <property type="match status" value="1"/>
</dbReference>